<evidence type="ECO:0000313" key="3">
    <source>
        <dbReference type="Proteomes" id="UP000335636"/>
    </source>
</evidence>
<dbReference type="EMBL" id="CABDUW010000001">
    <property type="protein sequence ID" value="VTJ50756.1"/>
    <property type="molecule type" value="Genomic_DNA"/>
</dbReference>
<dbReference type="AlphaFoldDB" id="A0A5E4A1Q4"/>
<feature type="region of interest" description="Disordered" evidence="1">
    <location>
        <begin position="185"/>
        <end position="226"/>
    </location>
</feature>
<dbReference type="Proteomes" id="UP000335636">
    <property type="component" value="Unassembled WGS sequence"/>
</dbReference>
<organism evidence="2 3">
    <name type="scientific">Marmota monax</name>
    <name type="common">Woodchuck</name>
    <dbReference type="NCBI Taxonomy" id="9995"/>
    <lineage>
        <taxon>Eukaryota</taxon>
        <taxon>Metazoa</taxon>
        <taxon>Chordata</taxon>
        <taxon>Craniata</taxon>
        <taxon>Vertebrata</taxon>
        <taxon>Euteleostomi</taxon>
        <taxon>Mammalia</taxon>
        <taxon>Eutheria</taxon>
        <taxon>Euarchontoglires</taxon>
        <taxon>Glires</taxon>
        <taxon>Rodentia</taxon>
        <taxon>Sciuromorpha</taxon>
        <taxon>Sciuridae</taxon>
        <taxon>Xerinae</taxon>
        <taxon>Marmotini</taxon>
        <taxon>Marmota</taxon>
    </lineage>
</organism>
<name>A0A5E4A1Q4_MARMO</name>
<keyword evidence="3" id="KW-1185">Reference proteome</keyword>
<proteinExistence type="predicted"/>
<evidence type="ECO:0000313" key="2">
    <source>
        <dbReference type="EMBL" id="VTJ50756.1"/>
    </source>
</evidence>
<accession>A0A5E4A1Q4</accession>
<sequence length="238" mass="26990">MCVYSGVGWQTAGRSSSHKLGAWQHQGRGPGVPLRPWEDSRPSCGQVHRLEVRWTWKELWCLSNQRLCAPYSLWALGLWEGRGEVGPGRAVPWQRLPHGQVLPFCFLLGAGSLQLLEQQVVGGEQAENRDLKEKHKRRKRYADERKKQLVAALQNSDEDSGDWVLLNVYDSIQEEVRAKSKLLEKMQRKVRRRPAPRPQPGNAPGEDQQEAPSRSAVNEESAREAPPLAVSFPWCLQC</sequence>
<gene>
    <name evidence="2" type="ORF">MONAX_5E022945</name>
</gene>
<protein>
    <submittedName>
        <fullName evidence="2">Uncharacterized protein</fullName>
    </submittedName>
</protein>
<evidence type="ECO:0000256" key="1">
    <source>
        <dbReference type="SAM" id="MobiDB-lite"/>
    </source>
</evidence>
<reference evidence="2" key="1">
    <citation type="submission" date="2019-04" db="EMBL/GenBank/DDBJ databases">
        <authorList>
            <person name="Alioto T."/>
            <person name="Alioto T."/>
        </authorList>
    </citation>
    <scope>NUCLEOTIDE SEQUENCE [LARGE SCALE GENOMIC DNA]</scope>
</reference>
<comment type="caution">
    <text evidence="2">The sequence shown here is derived from an EMBL/GenBank/DDBJ whole genome shotgun (WGS) entry which is preliminary data.</text>
</comment>